<reference evidence="2 3" key="1">
    <citation type="submission" date="2019-09" db="EMBL/GenBank/DDBJ databases">
        <title>Whole genome shotgun sequencing (WGS) of Ellagibacter isourolithinifaciens DSM 104140(T) and Adlercreutzia muris DSM 29508(T).</title>
        <authorList>
            <person name="Stoll D.A."/>
            <person name="Danylec N."/>
            <person name="Huch M."/>
        </authorList>
    </citation>
    <scope>NUCLEOTIDE SEQUENCE [LARGE SCALE GENOMIC DNA]</scope>
    <source>
        <strain evidence="2 3">DSM 104140</strain>
    </source>
</reference>
<proteinExistence type="predicted"/>
<sequence length="196" mass="21326">MRCGNSWGCLSLRVCAHGIRKRPRPARSIRWRLAFGGFGCPARFASAKALRRCLQGGFRSVECSLKVPAEVSISNSELCALVSNMLDNALNACEDVDPGKRFVVFKASVKGSYLVLDMCNSKSTSEGDEGRETTRRGILDRIRFAEEQTSGGSLAEHGWGLSVVDTIAQRYDGAVALERSKAGFRMSVMVDLAAQT</sequence>
<evidence type="ECO:0000313" key="2">
    <source>
        <dbReference type="EMBL" id="KAB1642056.1"/>
    </source>
</evidence>
<dbReference type="InterPro" id="IPR032834">
    <property type="entry name" value="NatK-like_C"/>
</dbReference>
<dbReference type="Proteomes" id="UP000468668">
    <property type="component" value="Unassembled WGS sequence"/>
</dbReference>
<keyword evidence="3" id="KW-1185">Reference proteome</keyword>
<dbReference type="SUPFAM" id="SSF55874">
    <property type="entry name" value="ATPase domain of HSP90 chaperone/DNA topoisomerase II/histidine kinase"/>
    <property type="match status" value="1"/>
</dbReference>
<feature type="domain" description="Sensor histidine kinase NatK-like C-terminal" evidence="1">
    <location>
        <begin position="77"/>
        <end position="190"/>
    </location>
</feature>
<dbReference type="InterPro" id="IPR036890">
    <property type="entry name" value="HATPase_C_sf"/>
</dbReference>
<organism evidence="2 3">
    <name type="scientific">Ellagibacter isourolithinifaciens</name>
    <dbReference type="NCBI Taxonomy" id="2137581"/>
    <lineage>
        <taxon>Bacteria</taxon>
        <taxon>Bacillati</taxon>
        <taxon>Actinomycetota</taxon>
        <taxon>Coriobacteriia</taxon>
        <taxon>Eggerthellales</taxon>
        <taxon>Eggerthellaceae</taxon>
        <taxon>Ellagibacter</taxon>
    </lineage>
</organism>
<dbReference type="AlphaFoldDB" id="A0A6N6NND7"/>
<evidence type="ECO:0000259" key="1">
    <source>
        <dbReference type="Pfam" id="PF14501"/>
    </source>
</evidence>
<accession>A0A6N6NND7</accession>
<gene>
    <name evidence="2" type="ORF">F8C90_02455</name>
</gene>
<dbReference type="GO" id="GO:0016301">
    <property type="term" value="F:kinase activity"/>
    <property type="evidence" value="ECO:0007669"/>
    <property type="project" value="UniProtKB-KW"/>
</dbReference>
<dbReference type="OrthoDB" id="3173688at2"/>
<dbReference type="Gene3D" id="3.30.565.10">
    <property type="entry name" value="Histidine kinase-like ATPase, C-terminal domain"/>
    <property type="match status" value="1"/>
</dbReference>
<comment type="caution">
    <text evidence="2">The sequence shown here is derived from an EMBL/GenBank/DDBJ whole genome shotgun (WGS) entry which is preliminary data.</text>
</comment>
<keyword evidence="2" id="KW-0418">Kinase</keyword>
<protein>
    <submittedName>
        <fullName evidence="2">Sensor histidine kinase</fullName>
    </submittedName>
</protein>
<evidence type="ECO:0000313" key="3">
    <source>
        <dbReference type="Proteomes" id="UP000468668"/>
    </source>
</evidence>
<dbReference type="Pfam" id="PF14501">
    <property type="entry name" value="HATPase_c_5"/>
    <property type="match status" value="1"/>
</dbReference>
<name>A0A6N6NND7_9ACTN</name>
<keyword evidence="2" id="KW-0808">Transferase</keyword>
<dbReference type="EMBL" id="WAJR01000003">
    <property type="protein sequence ID" value="KAB1642056.1"/>
    <property type="molecule type" value="Genomic_DNA"/>
</dbReference>